<evidence type="ECO:0000256" key="5">
    <source>
        <dbReference type="ARBA" id="ARBA00023002"/>
    </source>
</evidence>
<comment type="catalytic activity">
    <reaction evidence="8">
        <text>[protein]-dithiol + NAD(+) = [protein]-disulfide + NADH + H(+)</text>
        <dbReference type="Rhea" id="RHEA:18749"/>
        <dbReference type="Rhea" id="RHEA-COMP:10593"/>
        <dbReference type="Rhea" id="RHEA-COMP:10594"/>
        <dbReference type="ChEBI" id="CHEBI:15378"/>
        <dbReference type="ChEBI" id="CHEBI:29950"/>
        <dbReference type="ChEBI" id="CHEBI:50058"/>
        <dbReference type="ChEBI" id="CHEBI:57540"/>
        <dbReference type="ChEBI" id="CHEBI:57945"/>
        <dbReference type="EC" id="1.8.1.8"/>
    </reaction>
</comment>
<dbReference type="SUPFAM" id="SSF57889">
    <property type="entry name" value="Cysteine-rich domain"/>
    <property type="match status" value="1"/>
</dbReference>
<dbReference type="AlphaFoldDB" id="A0A7J7NMC7"/>
<keyword evidence="4" id="KW-0862">Zinc</keyword>
<reference evidence="12 13" key="1">
    <citation type="journal article" date="2020" name="IScience">
        <title>Genome Sequencing of the Endangered Kingdonia uniflora (Circaeasteraceae, Ranunculales) Reveals Potential Mechanisms of Evolutionary Specialization.</title>
        <authorList>
            <person name="Sun Y."/>
            <person name="Deng T."/>
            <person name="Zhang A."/>
            <person name="Moore M.J."/>
            <person name="Landis J.B."/>
            <person name="Lin N."/>
            <person name="Zhang H."/>
            <person name="Zhang X."/>
            <person name="Huang J."/>
            <person name="Zhang X."/>
            <person name="Sun H."/>
            <person name="Wang H."/>
        </authorList>
    </citation>
    <scope>NUCLEOTIDE SEQUENCE [LARGE SCALE GENOMIC DNA]</scope>
    <source>
        <strain evidence="12">TB1705</strain>
        <tissue evidence="12">Leaf</tissue>
    </source>
</reference>
<gene>
    <name evidence="12" type="ORF">GIB67_011487</name>
</gene>
<dbReference type="PANTHER" id="PTHR13871:SF7">
    <property type="entry name" value="NUCLEOREDOXIN 2-RELATED"/>
    <property type="match status" value="1"/>
</dbReference>
<feature type="domain" description="Thioredoxin" evidence="11">
    <location>
        <begin position="136"/>
        <end position="321"/>
    </location>
</feature>
<evidence type="ECO:0000256" key="3">
    <source>
        <dbReference type="ARBA" id="ARBA00022737"/>
    </source>
</evidence>
<keyword evidence="6" id="KW-0520">NAD</keyword>
<evidence type="ECO:0000256" key="4">
    <source>
        <dbReference type="ARBA" id="ARBA00022833"/>
    </source>
</evidence>
<dbReference type="SMART" id="SM00109">
    <property type="entry name" value="C1"/>
    <property type="match status" value="1"/>
</dbReference>
<dbReference type="SUPFAM" id="SSF52833">
    <property type="entry name" value="Thioredoxin-like"/>
    <property type="match status" value="2"/>
</dbReference>
<dbReference type="Pfam" id="PF13905">
    <property type="entry name" value="Thioredoxin_8"/>
    <property type="match status" value="2"/>
</dbReference>
<name>A0A7J7NMC7_9MAGN</name>
<comment type="caution">
    <text evidence="12">The sequence shown here is derived from an EMBL/GenBank/DDBJ whole genome shotgun (WGS) entry which is preliminary data.</text>
</comment>
<evidence type="ECO:0000313" key="12">
    <source>
        <dbReference type="EMBL" id="KAF6168102.1"/>
    </source>
</evidence>
<dbReference type="EMBL" id="JACGCM010000704">
    <property type="protein sequence ID" value="KAF6168102.1"/>
    <property type="molecule type" value="Genomic_DNA"/>
</dbReference>
<dbReference type="PROSITE" id="PS51352">
    <property type="entry name" value="THIOREDOXIN_2"/>
    <property type="match status" value="1"/>
</dbReference>
<evidence type="ECO:0000259" key="11">
    <source>
        <dbReference type="PROSITE" id="PS51352"/>
    </source>
</evidence>
<dbReference type="InterPro" id="IPR012336">
    <property type="entry name" value="Thioredoxin-like_fold"/>
</dbReference>
<feature type="domain" description="Phorbol-ester/DAG-type" evidence="10">
    <location>
        <begin position="333"/>
        <end position="383"/>
    </location>
</feature>
<keyword evidence="2" id="KW-0479">Metal-binding</keyword>
<evidence type="ECO:0000259" key="10">
    <source>
        <dbReference type="PROSITE" id="PS50081"/>
    </source>
</evidence>
<dbReference type="PROSITE" id="PS50081">
    <property type="entry name" value="ZF_DAG_PE_2"/>
    <property type="match status" value="1"/>
</dbReference>
<evidence type="ECO:0000313" key="13">
    <source>
        <dbReference type="Proteomes" id="UP000541444"/>
    </source>
</evidence>
<evidence type="ECO:0000256" key="9">
    <source>
        <dbReference type="ARBA" id="ARBA00047804"/>
    </source>
</evidence>
<evidence type="ECO:0000256" key="8">
    <source>
        <dbReference type="ARBA" id="ARBA00047388"/>
    </source>
</evidence>
<keyword evidence="5" id="KW-0560">Oxidoreductase</keyword>
<dbReference type="InterPro" id="IPR036249">
    <property type="entry name" value="Thioredoxin-like_sf"/>
</dbReference>
<accession>A0A7J7NMC7</accession>
<dbReference type="InterPro" id="IPR046349">
    <property type="entry name" value="C1-like_sf"/>
</dbReference>
<dbReference type="Gene3D" id="3.40.30.10">
    <property type="entry name" value="Glutaredoxin"/>
    <property type="match status" value="2"/>
</dbReference>
<dbReference type="InterPro" id="IPR052259">
    <property type="entry name" value="Nucleoredoxin-like"/>
</dbReference>
<organism evidence="12 13">
    <name type="scientific">Kingdonia uniflora</name>
    <dbReference type="NCBI Taxonomy" id="39325"/>
    <lineage>
        <taxon>Eukaryota</taxon>
        <taxon>Viridiplantae</taxon>
        <taxon>Streptophyta</taxon>
        <taxon>Embryophyta</taxon>
        <taxon>Tracheophyta</taxon>
        <taxon>Spermatophyta</taxon>
        <taxon>Magnoliopsida</taxon>
        <taxon>Ranunculales</taxon>
        <taxon>Circaeasteraceae</taxon>
        <taxon>Kingdonia</taxon>
    </lineage>
</organism>
<evidence type="ECO:0000256" key="2">
    <source>
        <dbReference type="ARBA" id="ARBA00022723"/>
    </source>
</evidence>
<keyword evidence="13" id="KW-1185">Reference proteome</keyword>
<dbReference type="InterPro" id="IPR004146">
    <property type="entry name" value="DC1"/>
</dbReference>
<keyword evidence="3" id="KW-0677">Repeat</keyword>
<dbReference type="Pfam" id="PF03107">
    <property type="entry name" value="C1_2"/>
    <property type="match status" value="1"/>
</dbReference>
<evidence type="ECO:0000256" key="6">
    <source>
        <dbReference type="ARBA" id="ARBA00023027"/>
    </source>
</evidence>
<evidence type="ECO:0000256" key="7">
    <source>
        <dbReference type="ARBA" id="ARBA00025782"/>
    </source>
</evidence>
<dbReference type="InterPro" id="IPR002219">
    <property type="entry name" value="PKC_DAG/PE"/>
</dbReference>
<protein>
    <recommendedName>
        <fullName evidence="1">protein-disulfide reductase</fullName>
        <ecNumber evidence="1">1.8.1.8</ecNumber>
    </recommendedName>
</protein>
<dbReference type="GO" id="GO:0046872">
    <property type="term" value="F:metal ion binding"/>
    <property type="evidence" value="ECO:0007669"/>
    <property type="project" value="UniProtKB-KW"/>
</dbReference>
<evidence type="ECO:0000256" key="1">
    <source>
        <dbReference type="ARBA" id="ARBA00012612"/>
    </source>
</evidence>
<comment type="catalytic activity">
    <reaction evidence="9">
        <text>[protein]-dithiol + NADP(+) = [protein]-disulfide + NADPH + H(+)</text>
        <dbReference type="Rhea" id="RHEA:18753"/>
        <dbReference type="Rhea" id="RHEA-COMP:10593"/>
        <dbReference type="Rhea" id="RHEA-COMP:10594"/>
        <dbReference type="ChEBI" id="CHEBI:15378"/>
        <dbReference type="ChEBI" id="CHEBI:29950"/>
        <dbReference type="ChEBI" id="CHEBI:50058"/>
        <dbReference type="ChEBI" id="CHEBI:57783"/>
        <dbReference type="ChEBI" id="CHEBI:58349"/>
        <dbReference type="EC" id="1.8.1.8"/>
    </reaction>
</comment>
<dbReference type="Proteomes" id="UP000541444">
    <property type="component" value="Unassembled WGS sequence"/>
</dbReference>
<dbReference type="InterPro" id="IPR013766">
    <property type="entry name" value="Thioredoxin_domain"/>
</dbReference>
<comment type="similarity">
    <text evidence="7">Belongs to the nucleoredoxin family.</text>
</comment>
<proteinExistence type="inferred from homology"/>
<dbReference type="OrthoDB" id="409136at2759"/>
<dbReference type="PANTHER" id="PTHR13871">
    <property type="entry name" value="THIOREDOXIN"/>
    <property type="match status" value="1"/>
</dbReference>
<sequence length="401" mass="45862">MKIKETLHREIEGDDIRRIWGNLQVNAKDVEGKTIGLYFSANWYPQCQNFTPVLANTYKQLKEQGANFEIVFVSSDEDLSSFDEYYRTMPWLAVPFSDLQCKKSLTERFQIEGIPSVIIIDPFGKLIQTDGVDLTYRFGVKAFPFTHERIADLEDEEKANHETQTLESLLSTHSRDYVISQKEQVPISQMVGKTVGLYFSALWCPPCQKFTEKLASVYHNLKEKKEDFEIVFISVDRGEEGYIECFGAMPWLALPYEEETGKTLLKYFNVQGIPTLIIIGPDGKTLTQEGRNLVNLHLETAYPFTQAKILWLQERLDEEAKSYPKSCNHIGHRHALILVSANSGGGPFICCECDEQGWGWAYQCIECGYEIHPKCVCEVGKYDLKEEHMRISDHSCACSNV</sequence>
<dbReference type="GO" id="GO:0047134">
    <property type="term" value="F:protein-disulfide reductase [NAD(P)H] activity"/>
    <property type="evidence" value="ECO:0007669"/>
    <property type="project" value="UniProtKB-EC"/>
</dbReference>
<dbReference type="EC" id="1.8.1.8" evidence="1"/>